<name>A0A1S1M7J9_MYCCH</name>
<keyword evidence="1" id="KW-0812">Transmembrane</keyword>
<gene>
    <name evidence="2" type="ORF">BKG84_10900</name>
</gene>
<organism evidence="2 3">
    <name type="scientific">Mycobacteroides chelonae</name>
    <name type="common">Mycobacterium chelonae</name>
    <dbReference type="NCBI Taxonomy" id="1774"/>
    <lineage>
        <taxon>Bacteria</taxon>
        <taxon>Bacillati</taxon>
        <taxon>Actinomycetota</taxon>
        <taxon>Actinomycetes</taxon>
        <taxon>Mycobacteriales</taxon>
        <taxon>Mycobacteriaceae</taxon>
        <taxon>Mycobacteroides</taxon>
    </lineage>
</organism>
<reference evidence="2 3" key="1">
    <citation type="submission" date="2016-10" db="EMBL/GenBank/DDBJ databases">
        <title>Evaluation of Human, Veterinary and Environmental Mycobacterium chelonae Isolates by Core Genome Phylogenomic Analysis, Targeted Gene Comparison, and Anti-microbial Susceptibility Patterns: A Tale of Mistaken Identities.</title>
        <authorList>
            <person name="Fogelson S.B."/>
            <person name="Camus A.C."/>
            <person name="Lorenz W."/>
            <person name="Vasireddy R."/>
            <person name="Vasireddy S."/>
            <person name="Smith T."/>
            <person name="Brown-Elliott B.A."/>
            <person name="Wallace R.J.Jr."/>
            <person name="Hasan N.A."/>
            <person name="Reischl U."/>
            <person name="Sanchez S."/>
        </authorList>
    </citation>
    <scope>NUCLEOTIDE SEQUENCE [LARGE SCALE GENOMIC DNA]</scope>
    <source>
        <strain evidence="2 3">15518</strain>
    </source>
</reference>
<keyword evidence="1" id="KW-0472">Membrane</keyword>
<evidence type="ECO:0000313" key="3">
    <source>
        <dbReference type="Proteomes" id="UP000179441"/>
    </source>
</evidence>
<accession>A0A1S1M7J9</accession>
<sequence>MLESIYVAWSVFLLIAARKLQANKTFLDFTIGGNLAHWLGMTMMTVTMHDQAYHHYEDMLLLLLSLAFLAAFWIPARKHYQDEGILI</sequence>
<dbReference type="Proteomes" id="UP000179441">
    <property type="component" value="Unassembled WGS sequence"/>
</dbReference>
<dbReference type="AlphaFoldDB" id="A0A1S1M7J9"/>
<dbReference type="EMBL" id="MLIS01000001">
    <property type="protein sequence ID" value="OHU78828.1"/>
    <property type="molecule type" value="Genomic_DNA"/>
</dbReference>
<keyword evidence="1" id="KW-1133">Transmembrane helix</keyword>
<evidence type="ECO:0000313" key="2">
    <source>
        <dbReference type="EMBL" id="OHU78828.1"/>
    </source>
</evidence>
<protein>
    <submittedName>
        <fullName evidence="2">Uncharacterized protein</fullName>
    </submittedName>
</protein>
<proteinExistence type="predicted"/>
<keyword evidence="3" id="KW-1185">Reference proteome</keyword>
<comment type="caution">
    <text evidence="2">The sequence shown here is derived from an EMBL/GenBank/DDBJ whole genome shotgun (WGS) entry which is preliminary data.</text>
</comment>
<feature type="transmembrane region" description="Helical" evidence="1">
    <location>
        <begin position="59"/>
        <end position="76"/>
    </location>
</feature>
<evidence type="ECO:0000256" key="1">
    <source>
        <dbReference type="SAM" id="Phobius"/>
    </source>
</evidence>